<evidence type="ECO:0000256" key="5">
    <source>
        <dbReference type="ARBA" id="ARBA00023136"/>
    </source>
</evidence>
<dbReference type="RefSeq" id="WP_285457381.1">
    <property type="nucleotide sequence ID" value="NZ_CP127173.1"/>
</dbReference>
<evidence type="ECO:0000259" key="7">
    <source>
        <dbReference type="PROSITE" id="PS50850"/>
    </source>
</evidence>
<dbReference type="PANTHER" id="PTHR42718">
    <property type="entry name" value="MAJOR FACILITATOR SUPERFAMILY MULTIDRUG TRANSPORTER MFSC"/>
    <property type="match status" value="1"/>
</dbReference>
<feature type="transmembrane region" description="Helical" evidence="6">
    <location>
        <begin position="237"/>
        <end position="260"/>
    </location>
</feature>
<dbReference type="Gene3D" id="1.20.1250.20">
    <property type="entry name" value="MFS general substrate transporter like domains"/>
    <property type="match status" value="1"/>
</dbReference>
<dbReference type="InterPro" id="IPR011701">
    <property type="entry name" value="MFS"/>
</dbReference>
<evidence type="ECO:0000313" key="8">
    <source>
        <dbReference type="EMBL" id="WIV59825.1"/>
    </source>
</evidence>
<feature type="transmembrane region" description="Helical" evidence="6">
    <location>
        <begin position="24"/>
        <end position="48"/>
    </location>
</feature>
<feature type="transmembrane region" description="Helical" evidence="6">
    <location>
        <begin position="179"/>
        <end position="201"/>
    </location>
</feature>
<accession>A0ABY8XVU5</accession>
<evidence type="ECO:0000313" key="9">
    <source>
        <dbReference type="Proteomes" id="UP001227101"/>
    </source>
</evidence>
<feature type="transmembrane region" description="Helical" evidence="6">
    <location>
        <begin position="345"/>
        <end position="364"/>
    </location>
</feature>
<feature type="transmembrane region" description="Helical" evidence="6">
    <location>
        <begin position="213"/>
        <end position="231"/>
    </location>
</feature>
<name>A0ABY8XVU5_9PSEU</name>
<feature type="transmembrane region" description="Helical" evidence="6">
    <location>
        <begin position="154"/>
        <end position="173"/>
    </location>
</feature>
<evidence type="ECO:0000256" key="4">
    <source>
        <dbReference type="ARBA" id="ARBA00022989"/>
    </source>
</evidence>
<keyword evidence="5 6" id="KW-0472">Membrane</keyword>
<feature type="domain" description="Major facilitator superfamily (MFS) profile" evidence="7">
    <location>
        <begin position="26"/>
        <end position="456"/>
    </location>
</feature>
<feature type="transmembrane region" description="Helical" evidence="6">
    <location>
        <begin position="97"/>
        <end position="117"/>
    </location>
</feature>
<dbReference type="SUPFAM" id="SSF103473">
    <property type="entry name" value="MFS general substrate transporter"/>
    <property type="match status" value="1"/>
</dbReference>
<gene>
    <name evidence="8" type="ORF">QP939_15030</name>
</gene>
<dbReference type="PROSITE" id="PS50850">
    <property type="entry name" value="MFS"/>
    <property type="match status" value="1"/>
</dbReference>
<dbReference type="Proteomes" id="UP001227101">
    <property type="component" value="Chromosome"/>
</dbReference>
<dbReference type="EMBL" id="CP127173">
    <property type="protein sequence ID" value="WIV59825.1"/>
    <property type="molecule type" value="Genomic_DNA"/>
</dbReference>
<keyword evidence="2" id="KW-0813">Transport</keyword>
<dbReference type="InterPro" id="IPR020846">
    <property type="entry name" value="MFS_dom"/>
</dbReference>
<comment type="subcellular location">
    <subcellularLocation>
        <location evidence="1">Cell membrane</location>
        <topology evidence="1">Multi-pass membrane protein</topology>
    </subcellularLocation>
</comment>
<protein>
    <submittedName>
        <fullName evidence="8">MFS transporter</fullName>
    </submittedName>
</protein>
<organism evidence="8 9">
    <name type="scientific">Amycolatopsis nalaikhensis</name>
    <dbReference type="NCBI Taxonomy" id="715472"/>
    <lineage>
        <taxon>Bacteria</taxon>
        <taxon>Bacillati</taxon>
        <taxon>Actinomycetota</taxon>
        <taxon>Actinomycetes</taxon>
        <taxon>Pseudonocardiales</taxon>
        <taxon>Pseudonocardiaceae</taxon>
        <taxon>Amycolatopsis</taxon>
    </lineage>
</organism>
<keyword evidence="3 6" id="KW-0812">Transmembrane</keyword>
<feature type="transmembrane region" description="Helical" evidence="6">
    <location>
        <begin position="123"/>
        <end position="142"/>
    </location>
</feature>
<dbReference type="PANTHER" id="PTHR42718:SF9">
    <property type="entry name" value="MAJOR FACILITATOR SUPERFAMILY MULTIDRUG TRANSPORTER MFSC"/>
    <property type="match status" value="1"/>
</dbReference>
<feature type="transmembrane region" description="Helical" evidence="6">
    <location>
        <begin position="281"/>
        <end position="303"/>
    </location>
</feature>
<feature type="transmembrane region" description="Helical" evidence="6">
    <location>
        <begin position="431"/>
        <end position="452"/>
    </location>
</feature>
<evidence type="ECO:0000256" key="2">
    <source>
        <dbReference type="ARBA" id="ARBA00022448"/>
    </source>
</evidence>
<dbReference type="PRINTS" id="PR01036">
    <property type="entry name" value="TCRTETB"/>
</dbReference>
<reference evidence="8 9" key="1">
    <citation type="submission" date="2023-06" db="EMBL/GenBank/DDBJ databases">
        <authorList>
            <person name="Oyuntsetseg B."/>
            <person name="Kim S.B."/>
        </authorList>
    </citation>
    <scope>NUCLEOTIDE SEQUENCE [LARGE SCALE GENOMIC DNA]</scope>
    <source>
        <strain evidence="8 9">2-2</strain>
    </source>
</reference>
<keyword evidence="9" id="KW-1185">Reference proteome</keyword>
<dbReference type="InterPro" id="IPR036259">
    <property type="entry name" value="MFS_trans_sf"/>
</dbReference>
<evidence type="ECO:0000256" key="6">
    <source>
        <dbReference type="SAM" id="Phobius"/>
    </source>
</evidence>
<dbReference type="CDD" id="cd17321">
    <property type="entry name" value="MFS_MMR_MDR_like"/>
    <property type="match status" value="1"/>
</dbReference>
<evidence type="ECO:0000256" key="1">
    <source>
        <dbReference type="ARBA" id="ARBA00004651"/>
    </source>
</evidence>
<proteinExistence type="predicted"/>
<dbReference type="Pfam" id="PF07690">
    <property type="entry name" value="MFS_1"/>
    <property type="match status" value="1"/>
</dbReference>
<feature type="transmembrane region" description="Helical" evidence="6">
    <location>
        <begin position="68"/>
        <end position="85"/>
    </location>
</feature>
<evidence type="ECO:0000256" key="3">
    <source>
        <dbReference type="ARBA" id="ARBA00022692"/>
    </source>
</evidence>
<keyword evidence="4 6" id="KW-1133">Transmembrane helix</keyword>
<sequence length="462" mass="46692">MTVAGDKQAAAVAGAPPAPRWRTALLFASLVVGNFLVILDVSILNVALPDVRSDLSATTAELPWTVDSYTVVFAGLLLASGSIADRLGPRRVYRTSMVLFALLSVVCAVAPNATGLIAGRALLGASAAGLVPASLALLAALYPEPAKRSKAVGTWAALSSIGFVAGPVIGGALVDLGGWRLVFLVNPLIVLLALLPTRGLSGHRPKSYKKIDWAGLVLSIVGLAALTFGLIDAGSEGWGRALPLGAIALGLAAFVALAFVERRAEAPVLPPKLLALSRVKADLVAGAMASFIFYGALFGLTLWMIRDRGFTPLEAGVAFLPMTLPSCVLPLIAGRSVAKFGAPKVILAGLGASLVAGIGLVALGDDPAYPLLVVFEILLTIGGTMVVPAATADMAAAAPPELAATGQGAQSASRQAGVALGVAVLGTVTSLHVIGLVITVAAVGSLLVIVALRSRAAKVAVA</sequence>
<dbReference type="Gene3D" id="1.20.1720.10">
    <property type="entry name" value="Multidrug resistance protein D"/>
    <property type="match status" value="1"/>
</dbReference>